<keyword evidence="3 6" id="KW-0479">Metal-binding</keyword>
<evidence type="ECO:0000256" key="3">
    <source>
        <dbReference type="ARBA" id="ARBA00022723"/>
    </source>
</evidence>
<dbReference type="GO" id="GO:0020037">
    <property type="term" value="F:heme binding"/>
    <property type="evidence" value="ECO:0007669"/>
    <property type="project" value="InterPro"/>
</dbReference>
<sequence>MSAKGIFLRRLAMSAVTALSLITAAHAADMSEEAIAERIAPVGSVYLDGEAPVVETAAAPSGPRTGETIYNTFCMACHTTGVAGAPKIGDAAAWEPRIAQGRDILNNHAINGFNGMPAKGTCMDCSDDEIIATIDYMLEQ</sequence>
<feature type="domain" description="Cytochrome c" evidence="8">
    <location>
        <begin position="61"/>
        <end position="140"/>
    </location>
</feature>
<organism evidence="9 10">
    <name type="scientific">Enterovibrio coralii</name>
    <dbReference type="NCBI Taxonomy" id="294935"/>
    <lineage>
        <taxon>Bacteria</taxon>
        <taxon>Pseudomonadati</taxon>
        <taxon>Pseudomonadota</taxon>
        <taxon>Gammaproteobacteria</taxon>
        <taxon>Vibrionales</taxon>
        <taxon>Vibrionaceae</taxon>
        <taxon>Enterovibrio</taxon>
    </lineage>
</organism>
<keyword evidence="2 6" id="KW-0349">Heme</keyword>
<feature type="chain" id="PRO_5007465842" evidence="7">
    <location>
        <begin position="28"/>
        <end position="140"/>
    </location>
</feature>
<dbReference type="Proteomes" id="UP000070529">
    <property type="component" value="Unassembled WGS sequence"/>
</dbReference>
<gene>
    <name evidence="9" type="ORF">ATN88_14235</name>
</gene>
<keyword evidence="1" id="KW-0813">Transport</keyword>
<dbReference type="GO" id="GO:0009055">
    <property type="term" value="F:electron transfer activity"/>
    <property type="evidence" value="ECO:0007669"/>
    <property type="project" value="InterPro"/>
</dbReference>
<dbReference type="SUPFAM" id="SSF46626">
    <property type="entry name" value="Cytochrome c"/>
    <property type="match status" value="1"/>
</dbReference>
<dbReference type="GO" id="GO:0005506">
    <property type="term" value="F:iron ion binding"/>
    <property type="evidence" value="ECO:0007669"/>
    <property type="project" value="InterPro"/>
</dbReference>
<evidence type="ECO:0000256" key="4">
    <source>
        <dbReference type="ARBA" id="ARBA00022982"/>
    </source>
</evidence>
<dbReference type="EMBL" id="LNTY01000017">
    <property type="protein sequence ID" value="KXF82658.1"/>
    <property type="molecule type" value="Genomic_DNA"/>
</dbReference>
<evidence type="ECO:0000313" key="10">
    <source>
        <dbReference type="Proteomes" id="UP000070529"/>
    </source>
</evidence>
<evidence type="ECO:0000256" key="2">
    <source>
        <dbReference type="ARBA" id="ARBA00022617"/>
    </source>
</evidence>
<dbReference type="InterPro" id="IPR009056">
    <property type="entry name" value="Cyt_c-like_dom"/>
</dbReference>
<dbReference type="RefSeq" id="WP_067412415.1">
    <property type="nucleotide sequence ID" value="NZ_LNTY01000017.1"/>
</dbReference>
<dbReference type="Gene3D" id="1.10.760.10">
    <property type="entry name" value="Cytochrome c-like domain"/>
    <property type="match status" value="1"/>
</dbReference>
<dbReference type="InterPro" id="IPR002323">
    <property type="entry name" value="Cyt_CIE"/>
</dbReference>
<dbReference type="STRING" id="294935.ATN88_14235"/>
<evidence type="ECO:0000256" key="1">
    <source>
        <dbReference type="ARBA" id="ARBA00022448"/>
    </source>
</evidence>
<keyword evidence="7" id="KW-0732">Signal</keyword>
<dbReference type="PROSITE" id="PS51007">
    <property type="entry name" value="CYTC"/>
    <property type="match status" value="1"/>
</dbReference>
<keyword evidence="10" id="KW-1185">Reference proteome</keyword>
<dbReference type="PANTHER" id="PTHR40942">
    <property type="match status" value="1"/>
</dbReference>
<accession>A0A135IB82</accession>
<evidence type="ECO:0000256" key="6">
    <source>
        <dbReference type="PROSITE-ProRule" id="PRU00433"/>
    </source>
</evidence>
<evidence type="ECO:0000313" key="9">
    <source>
        <dbReference type="EMBL" id="KXF82658.1"/>
    </source>
</evidence>
<protein>
    <submittedName>
        <fullName evidence="9">Cytochrome C</fullName>
    </submittedName>
</protein>
<proteinExistence type="predicted"/>
<keyword evidence="5 6" id="KW-0408">Iron</keyword>
<dbReference type="PANTHER" id="PTHR40942:SF4">
    <property type="entry name" value="CYTOCHROME C5"/>
    <property type="match status" value="1"/>
</dbReference>
<reference evidence="9 10" key="1">
    <citation type="submission" date="2015-11" db="EMBL/GenBank/DDBJ databases">
        <title>Genomic Taxonomy of the Vibrionaceae.</title>
        <authorList>
            <person name="Gomez-Gil B."/>
            <person name="Enciso-Ibarra J."/>
        </authorList>
    </citation>
    <scope>NUCLEOTIDE SEQUENCE [LARGE SCALE GENOMIC DNA]</scope>
    <source>
        <strain evidence="9 10">CAIM 912</strain>
    </source>
</reference>
<dbReference type="Pfam" id="PF13442">
    <property type="entry name" value="Cytochrome_CBB3"/>
    <property type="match status" value="1"/>
</dbReference>
<evidence type="ECO:0000256" key="5">
    <source>
        <dbReference type="ARBA" id="ARBA00023004"/>
    </source>
</evidence>
<dbReference type="AlphaFoldDB" id="A0A135IB82"/>
<evidence type="ECO:0000259" key="8">
    <source>
        <dbReference type="PROSITE" id="PS51007"/>
    </source>
</evidence>
<evidence type="ECO:0000256" key="7">
    <source>
        <dbReference type="SAM" id="SignalP"/>
    </source>
</evidence>
<comment type="caution">
    <text evidence="9">The sequence shown here is derived from an EMBL/GenBank/DDBJ whole genome shotgun (WGS) entry which is preliminary data.</text>
</comment>
<dbReference type="FunFam" id="1.10.760.10:FF:000029">
    <property type="entry name" value="Cytochrome c5"/>
    <property type="match status" value="1"/>
</dbReference>
<keyword evidence="4" id="KW-0249">Electron transport</keyword>
<dbReference type="InterPro" id="IPR036909">
    <property type="entry name" value="Cyt_c-like_dom_sf"/>
</dbReference>
<dbReference type="OrthoDB" id="9814708at2"/>
<feature type="signal peptide" evidence="7">
    <location>
        <begin position="1"/>
        <end position="27"/>
    </location>
</feature>
<dbReference type="PRINTS" id="PR00607">
    <property type="entry name" value="CYTCHROMECIE"/>
</dbReference>
<name>A0A135IB82_9GAMM</name>